<keyword evidence="6 11" id="KW-0547">Nucleotide-binding</keyword>
<dbReference type="EC" id="2.7.4.22" evidence="11"/>
<name>A0A191ZE04_9GAMM</name>
<evidence type="ECO:0000256" key="7">
    <source>
        <dbReference type="ARBA" id="ARBA00022777"/>
    </source>
</evidence>
<dbReference type="CDD" id="cd04254">
    <property type="entry name" value="AAK_UMPK-PyrH-Ec"/>
    <property type="match status" value="1"/>
</dbReference>
<feature type="binding site" evidence="11">
    <location>
        <position position="171"/>
    </location>
    <ligand>
        <name>ATP</name>
        <dbReference type="ChEBI" id="CHEBI:30616"/>
    </ligand>
</feature>
<dbReference type="OrthoDB" id="9807458at2"/>
<dbReference type="InterPro" id="IPR001048">
    <property type="entry name" value="Asp/Glu/Uridylate_kinase"/>
</dbReference>
<feature type="binding site" evidence="11">
    <location>
        <begin position="138"/>
        <end position="145"/>
    </location>
    <ligand>
        <name>UMP</name>
        <dbReference type="ChEBI" id="CHEBI:57865"/>
    </ligand>
</feature>
<evidence type="ECO:0000256" key="9">
    <source>
        <dbReference type="ARBA" id="ARBA00022975"/>
    </source>
</evidence>
<comment type="activity regulation">
    <text evidence="11">Inhibited by UTP.</text>
</comment>
<dbReference type="SUPFAM" id="SSF53633">
    <property type="entry name" value="Carbamate kinase-like"/>
    <property type="match status" value="1"/>
</dbReference>
<dbReference type="EMBL" id="CP016027">
    <property type="protein sequence ID" value="ANJ66097.1"/>
    <property type="molecule type" value="Genomic_DNA"/>
</dbReference>
<dbReference type="GO" id="GO:0044210">
    <property type="term" value="P:'de novo' CTP biosynthetic process"/>
    <property type="evidence" value="ECO:0007669"/>
    <property type="project" value="UniProtKB-UniRule"/>
</dbReference>
<evidence type="ECO:0000256" key="10">
    <source>
        <dbReference type="ARBA" id="ARBA00047767"/>
    </source>
</evidence>
<protein>
    <recommendedName>
        <fullName evidence="11">Uridylate kinase</fullName>
        <shortName evidence="11">UK</shortName>
        <ecNumber evidence="11">2.7.4.22</ecNumber>
    </recommendedName>
    <alternativeName>
        <fullName evidence="11">Uridine monophosphate kinase</fullName>
        <shortName evidence="11">UMP kinase</shortName>
        <shortName evidence="11">UMPK</shortName>
    </alternativeName>
</protein>
<keyword evidence="4 11" id="KW-0963">Cytoplasm</keyword>
<comment type="function">
    <text evidence="11">Catalyzes the reversible phosphorylation of UMP to UDP.</text>
</comment>
<dbReference type="PANTHER" id="PTHR42833:SF4">
    <property type="entry name" value="URIDYLATE KINASE PUMPKIN, CHLOROPLASTIC"/>
    <property type="match status" value="1"/>
</dbReference>
<feature type="binding site" evidence="11">
    <location>
        <position position="58"/>
    </location>
    <ligand>
        <name>ATP</name>
        <dbReference type="ChEBI" id="CHEBI:30616"/>
    </ligand>
</feature>
<keyword evidence="5 11" id="KW-0808">Transferase</keyword>
<dbReference type="STRING" id="1860122.A9404_00705"/>
<dbReference type="InterPro" id="IPR036393">
    <property type="entry name" value="AceGlu_kinase-like_sf"/>
</dbReference>
<dbReference type="PANTHER" id="PTHR42833">
    <property type="entry name" value="URIDYLATE KINASE"/>
    <property type="match status" value="1"/>
</dbReference>
<comment type="similarity">
    <text evidence="3 11">Belongs to the UMP kinase family.</text>
</comment>
<feature type="binding site" evidence="11">
    <location>
        <position position="62"/>
    </location>
    <ligand>
        <name>ATP</name>
        <dbReference type="ChEBI" id="CHEBI:30616"/>
    </ligand>
</feature>
<dbReference type="HAMAP" id="MF_01220_B">
    <property type="entry name" value="PyrH_B"/>
    <property type="match status" value="1"/>
</dbReference>
<comment type="caution">
    <text evidence="11">Lacks conserved residue(s) required for the propagation of feature annotation.</text>
</comment>
<keyword evidence="9 11" id="KW-0665">Pyrimidine biosynthesis</keyword>
<feature type="binding site" evidence="11">
    <location>
        <position position="165"/>
    </location>
    <ligand>
        <name>ATP</name>
        <dbReference type="ChEBI" id="CHEBI:30616"/>
    </ligand>
</feature>
<feature type="binding site" evidence="11">
    <location>
        <position position="77"/>
    </location>
    <ligand>
        <name>UMP</name>
        <dbReference type="ChEBI" id="CHEBI:57865"/>
    </ligand>
</feature>
<dbReference type="InterPro" id="IPR015963">
    <property type="entry name" value="Uridylate_kinase_bac"/>
</dbReference>
<gene>
    <name evidence="11" type="primary">pyrH</name>
    <name evidence="13" type="ORF">A9404_00705</name>
</gene>
<dbReference type="UniPathway" id="UPA00159">
    <property type="reaction ID" value="UER00275"/>
</dbReference>
<dbReference type="KEGG" id="haz:A9404_00705"/>
<keyword evidence="8 11" id="KW-0067">ATP-binding</keyword>
<evidence type="ECO:0000256" key="1">
    <source>
        <dbReference type="ARBA" id="ARBA00004496"/>
    </source>
</evidence>
<dbReference type="GO" id="GO:0005524">
    <property type="term" value="F:ATP binding"/>
    <property type="evidence" value="ECO:0007669"/>
    <property type="project" value="UniProtKB-KW"/>
</dbReference>
<dbReference type="InterPro" id="IPR011817">
    <property type="entry name" value="Uridylate_kinase"/>
</dbReference>
<sequence length="241" mass="25908">MTDQPAPRYQRVLLKLSGEALMGDQAFGIDPAIIFRLADDILALRAMGVEVAIVVGGGNIFRGEGLAKAGMDRVTGDQMGMLATVMNGLAMQDVLEQRGLEVRVMSALSIPAVCESFIRRRAIRHLEKGRIVILVGGTGNPFFTTDSGASLRAIEIQANIMIKATKVDGIYNADPVKDPAARRYDQLTYNAALDQRLGVMDATAIVLCRDQGMPMMVIDIHAPNNLVRAVMGEPVGTLVTA</sequence>
<feature type="binding site" evidence="11">
    <location>
        <position position="174"/>
    </location>
    <ligand>
        <name>ATP</name>
        <dbReference type="ChEBI" id="CHEBI:30616"/>
    </ligand>
</feature>
<accession>A0A191ZE04</accession>
<evidence type="ECO:0000256" key="4">
    <source>
        <dbReference type="ARBA" id="ARBA00022490"/>
    </source>
</evidence>
<dbReference type="RefSeq" id="WP_066097757.1">
    <property type="nucleotide sequence ID" value="NZ_CP016027.1"/>
</dbReference>
<evidence type="ECO:0000256" key="6">
    <source>
        <dbReference type="ARBA" id="ARBA00022741"/>
    </source>
</evidence>
<feature type="domain" description="Aspartate/glutamate/uridylate kinase" evidence="12">
    <location>
        <begin position="11"/>
        <end position="219"/>
    </location>
</feature>
<dbReference type="Proteomes" id="UP000078596">
    <property type="component" value="Chromosome"/>
</dbReference>
<evidence type="ECO:0000313" key="14">
    <source>
        <dbReference type="Proteomes" id="UP000078596"/>
    </source>
</evidence>
<evidence type="ECO:0000313" key="13">
    <source>
        <dbReference type="EMBL" id="ANJ66097.1"/>
    </source>
</evidence>
<keyword evidence="7 11" id="KW-0418">Kinase</keyword>
<keyword evidence="14" id="KW-1185">Reference proteome</keyword>
<evidence type="ECO:0000256" key="11">
    <source>
        <dbReference type="HAMAP-Rule" id="MF_01220"/>
    </source>
</evidence>
<dbReference type="AlphaFoldDB" id="A0A191ZE04"/>
<feature type="binding site" evidence="11">
    <location>
        <begin position="15"/>
        <end position="18"/>
    </location>
    <ligand>
        <name>ATP</name>
        <dbReference type="ChEBI" id="CHEBI:30616"/>
    </ligand>
</feature>
<comment type="subunit">
    <text evidence="11">Homohexamer.</text>
</comment>
<evidence type="ECO:0000259" key="12">
    <source>
        <dbReference type="Pfam" id="PF00696"/>
    </source>
</evidence>
<dbReference type="NCBIfam" id="TIGR02075">
    <property type="entry name" value="pyrH_bact"/>
    <property type="match status" value="1"/>
</dbReference>
<comment type="pathway">
    <text evidence="2 11">Pyrimidine metabolism; CTP biosynthesis via de novo pathway; UDP from UMP (UMPK route): step 1/1.</text>
</comment>
<dbReference type="FunFam" id="3.40.1160.10:FF:000001">
    <property type="entry name" value="Uridylate kinase"/>
    <property type="match status" value="1"/>
</dbReference>
<dbReference type="GO" id="GO:0005829">
    <property type="term" value="C:cytosol"/>
    <property type="evidence" value="ECO:0007669"/>
    <property type="project" value="TreeGrafter"/>
</dbReference>
<comment type="catalytic activity">
    <reaction evidence="10 11">
        <text>UMP + ATP = UDP + ADP</text>
        <dbReference type="Rhea" id="RHEA:24400"/>
        <dbReference type="ChEBI" id="CHEBI:30616"/>
        <dbReference type="ChEBI" id="CHEBI:57865"/>
        <dbReference type="ChEBI" id="CHEBI:58223"/>
        <dbReference type="ChEBI" id="CHEBI:456216"/>
        <dbReference type="EC" id="2.7.4.22"/>
    </reaction>
</comment>
<dbReference type="Gene3D" id="3.40.1160.10">
    <property type="entry name" value="Acetylglutamate kinase-like"/>
    <property type="match status" value="1"/>
</dbReference>
<evidence type="ECO:0000256" key="5">
    <source>
        <dbReference type="ARBA" id="ARBA00022679"/>
    </source>
</evidence>
<proteinExistence type="inferred from homology"/>
<evidence type="ECO:0000256" key="3">
    <source>
        <dbReference type="ARBA" id="ARBA00007614"/>
    </source>
</evidence>
<dbReference type="Pfam" id="PF00696">
    <property type="entry name" value="AA_kinase"/>
    <property type="match status" value="1"/>
</dbReference>
<evidence type="ECO:0000256" key="8">
    <source>
        <dbReference type="ARBA" id="ARBA00022840"/>
    </source>
</evidence>
<reference evidence="13 14" key="1">
    <citation type="submission" date="2016-06" db="EMBL/GenBank/DDBJ databases">
        <title>Insight into the functional genes involving in sulfur oxidation in Pearl River water.</title>
        <authorList>
            <person name="Luo J."/>
            <person name="Tan X."/>
            <person name="Lin W."/>
        </authorList>
    </citation>
    <scope>NUCLEOTIDE SEQUENCE [LARGE SCALE GENOMIC DNA]</scope>
    <source>
        <strain evidence="13 14">LS2</strain>
    </source>
</reference>
<dbReference type="GO" id="GO:0006225">
    <property type="term" value="P:UDP biosynthetic process"/>
    <property type="evidence" value="ECO:0007669"/>
    <property type="project" value="TreeGrafter"/>
</dbReference>
<feature type="binding site" evidence="11">
    <location>
        <position position="57"/>
    </location>
    <ligand>
        <name>UMP</name>
        <dbReference type="ChEBI" id="CHEBI:57865"/>
    </ligand>
</feature>
<dbReference type="GO" id="GO:0033862">
    <property type="term" value="F:UMP kinase activity"/>
    <property type="evidence" value="ECO:0007669"/>
    <property type="project" value="UniProtKB-EC"/>
</dbReference>
<dbReference type="PIRSF" id="PIRSF005650">
    <property type="entry name" value="Uridylate_kin"/>
    <property type="match status" value="1"/>
</dbReference>
<comment type="subcellular location">
    <subcellularLocation>
        <location evidence="1 11">Cytoplasm</location>
    </subcellularLocation>
</comment>
<evidence type="ECO:0000256" key="2">
    <source>
        <dbReference type="ARBA" id="ARBA00004791"/>
    </source>
</evidence>
<organism evidence="13 14">
    <name type="scientific">Halothiobacillus diazotrophicus</name>
    <dbReference type="NCBI Taxonomy" id="1860122"/>
    <lineage>
        <taxon>Bacteria</taxon>
        <taxon>Pseudomonadati</taxon>
        <taxon>Pseudomonadota</taxon>
        <taxon>Gammaproteobacteria</taxon>
        <taxon>Chromatiales</taxon>
        <taxon>Halothiobacillaceae</taxon>
        <taxon>Halothiobacillus</taxon>
    </lineage>
</organism>